<sequence length="30" mass="3249">MRKALHVSFPALNDAGDLKCRSSKADSCLN</sequence>
<dbReference type="EMBL" id="BK015108">
    <property type="protein sequence ID" value="DAD91239.1"/>
    <property type="molecule type" value="Genomic_DNA"/>
</dbReference>
<organism evidence="1">
    <name type="scientific">Phage sp. ctXnn1</name>
    <dbReference type="NCBI Taxonomy" id="2826749"/>
    <lineage>
        <taxon>Viruses</taxon>
    </lineage>
</organism>
<evidence type="ECO:0000313" key="1">
    <source>
        <dbReference type="EMBL" id="DAD91239.1"/>
    </source>
</evidence>
<reference evidence="1" key="1">
    <citation type="journal article" date="2021" name="Proc. Natl. Acad. Sci. U.S.A.">
        <title>A Catalog of Tens of Thousands of Viruses from Human Metagenomes Reveals Hidden Associations with Chronic Diseases.</title>
        <authorList>
            <person name="Tisza M.J."/>
            <person name="Buck C.B."/>
        </authorList>
    </citation>
    <scope>NUCLEOTIDE SEQUENCE</scope>
    <source>
        <strain evidence="1">CtXnn1</strain>
    </source>
</reference>
<proteinExistence type="predicted"/>
<name>A0A8S5NA17_9VIRU</name>
<accession>A0A8S5NA17</accession>
<protein>
    <submittedName>
        <fullName evidence="1">Uncharacterized protein</fullName>
    </submittedName>
</protein>